<accession>A0AAN6PIQ3</accession>
<feature type="region of interest" description="Disordered" evidence="1">
    <location>
        <begin position="112"/>
        <end position="131"/>
    </location>
</feature>
<feature type="region of interest" description="Disordered" evidence="1">
    <location>
        <begin position="149"/>
        <end position="169"/>
    </location>
</feature>
<comment type="caution">
    <text evidence="2">The sequence shown here is derived from an EMBL/GenBank/DDBJ whole genome shotgun (WGS) entry which is preliminary data.</text>
</comment>
<dbReference type="Proteomes" id="UP001303115">
    <property type="component" value="Unassembled WGS sequence"/>
</dbReference>
<proteinExistence type="predicted"/>
<reference evidence="3" key="1">
    <citation type="journal article" date="2023" name="Mol. Phylogenet. Evol.">
        <title>Genome-scale phylogeny and comparative genomics of the fungal order Sordariales.</title>
        <authorList>
            <person name="Hensen N."/>
            <person name="Bonometti L."/>
            <person name="Westerberg I."/>
            <person name="Brannstrom I.O."/>
            <person name="Guillou S."/>
            <person name="Cros-Aarteil S."/>
            <person name="Calhoun S."/>
            <person name="Haridas S."/>
            <person name="Kuo A."/>
            <person name="Mondo S."/>
            <person name="Pangilinan J."/>
            <person name="Riley R."/>
            <person name="LaButti K."/>
            <person name="Andreopoulos B."/>
            <person name="Lipzen A."/>
            <person name="Chen C."/>
            <person name="Yan M."/>
            <person name="Daum C."/>
            <person name="Ng V."/>
            <person name="Clum A."/>
            <person name="Steindorff A."/>
            <person name="Ohm R.A."/>
            <person name="Martin F."/>
            <person name="Silar P."/>
            <person name="Natvig D.O."/>
            <person name="Lalanne C."/>
            <person name="Gautier V."/>
            <person name="Ament-Velasquez S.L."/>
            <person name="Kruys A."/>
            <person name="Hutchinson M.I."/>
            <person name="Powell A.J."/>
            <person name="Barry K."/>
            <person name="Miller A.N."/>
            <person name="Grigoriev I.V."/>
            <person name="Debuchy R."/>
            <person name="Gladieux P."/>
            <person name="Hiltunen Thoren M."/>
            <person name="Johannesson H."/>
        </authorList>
    </citation>
    <scope>NUCLEOTIDE SEQUENCE [LARGE SCALE GENOMIC DNA]</scope>
    <source>
        <strain evidence="3">CBS 284.82</strain>
    </source>
</reference>
<dbReference type="AlphaFoldDB" id="A0AAN6PIQ3"/>
<keyword evidence="3" id="KW-1185">Reference proteome</keyword>
<feature type="compositionally biased region" description="Polar residues" evidence="1">
    <location>
        <begin position="765"/>
        <end position="775"/>
    </location>
</feature>
<feature type="compositionally biased region" description="Low complexity" evidence="1">
    <location>
        <begin position="753"/>
        <end position="764"/>
    </location>
</feature>
<evidence type="ECO:0000256" key="1">
    <source>
        <dbReference type="SAM" id="MobiDB-lite"/>
    </source>
</evidence>
<feature type="region of interest" description="Disordered" evidence="1">
    <location>
        <begin position="753"/>
        <end position="803"/>
    </location>
</feature>
<feature type="region of interest" description="Disordered" evidence="1">
    <location>
        <begin position="928"/>
        <end position="979"/>
    </location>
</feature>
<feature type="compositionally biased region" description="Low complexity" evidence="1">
    <location>
        <begin position="944"/>
        <end position="958"/>
    </location>
</feature>
<sequence>MSLTVASTFARRGRPSKAIHPAALSSLGSGAVQQTRSYKFGRLASYLEPYMRPDVYTRHYSHGHKYCENLYRRRSWDKHSLAEDAKATLKRAVHNYWSPERRARHGAGRFLNTDAAPRKTPDNPDGVRPGQNIEDVERAPLEHLLFGDKKGQPAMRNGRPFPSSRRNADADYHIDPITNRRVPKKSVGSTYSASGRGVDIPIRTFKPYKPQFESFKAPVVEQTQAPVFSDGPPPAAELRMYGQDKPWDSANQTDGTAAKAPKSPVVNHYGTPPSLLDTLTWEHKEVQWHRNDTIASASASTTAALTSRPDGPEYSDLQHYTAVRYQEPDGKSSDQQPAAKPADLGQYGAVRAHEPDGKYKLESASPAEPQELNKYGAVRAHEPDGKYKIEPESPVDPQELNKYGAVRSHEPDGKYKLESESSVAPEELKKYGAVRAHEPDGKYAAEYTEAPDAAELASYSKPILAHEPDGKYAANHVHPEYDAAELAKYRKPFFSYEPDGKYAASYVEAQRDEAELSQYKAFRSHEPDGKYAASYVQEKPDSSELATYGAFHSHEPDGKYALRNTAPVPPAETQKYQAFRSHEPDGKYAAEAQAAGEAQDLANHEAFTYEDAETRPLPQECQPSKGAADLEGYRVLRHDGASTSTDFSAYEDYDPAELRKYQAVRWNEPDGKPATTETRQTPLEDDLNGETPKHEKAPYRKKVEELMAQAAAESDTSDMATSSLQAADGKNSRGQKALTGNYVRDFPEEFSKSWTTATTQSTSSLLSPEQKTSDGPVQPALERFSKGTGDASSSNKPANPTPPALYRILVYDPTMQCIETAETTSIVPDSAAPLTPAEVLLRISNPAKFFPHFAPLQAQGFEIVSGSGDVLIFRKVRDAVAETASNASTTTTTASAAVNPIDMTGERRDYTVAAGRFASPTGFVNYDLPPAADGAARTERRRAAAAAQEQASSSSSSSVGDEGKESTGEVRKKGKRSLPRKVAVGAACLVGSAYSVGVVSEYFRNGGVDGRGPKGF</sequence>
<gene>
    <name evidence="2" type="ORF">C8A01DRAFT_34330</name>
</gene>
<name>A0AAN6PIQ3_9PEZI</name>
<feature type="region of interest" description="Disordered" evidence="1">
    <location>
        <begin position="661"/>
        <end position="738"/>
    </location>
</feature>
<evidence type="ECO:0000313" key="2">
    <source>
        <dbReference type="EMBL" id="KAK4041606.1"/>
    </source>
</evidence>
<feature type="compositionally biased region" description="Basic and acidic residues" evidence="1">
    <location>
        <begin position="691"/>
        <end position="705"/>
    </location>
</feature>
<organism evidence="2 3">
    <name type="scientific">Parachaetomium inaequale</name>
    <dbReference type="NCBI Taxonomy" id="2588326"/>
    <lineage>
        <taxon>Eukaryota</taxon>
        <taxon>Fungi</taxon>
        <taxon>Dikarya</taxon>
        <taxon>Ascomycota</taxon>
        <taxon>Pezizomycotina</taxon>
        <taxon>Sordariomycetes</taxon>
        <taxon>Sordariomycetidae</taxon>
        <taxon>Sordariales</taxon>
        <taxon>Chaetomiaceae</taxon>
        <taxon>Parachaetomium</taxon>
    </lineage>
</organism>
<dbReference type="EMBL" id="MU854354">
    <property type="protein sequence ID" value="KAK4041606.1"/>
    <property type="molecule type" value="Genomic_DNA"/>
</dbReference>
<feature type="region of interest" description="Disordered" evidence="1">
    <location>
        <begin position="581"/>
        <end position="633"/>
    </location>
</feature>
<feature type="compositionally biased region" description="Basic and acidic residues" evidence="1">
    <location>
        <begin position="961"/>
        <end position="971"/>
    </location>
</feature>
<feature type="compositionally biased region" description="Low complexity" evidence="1">
    <location>
        <begin position="589"/>
        <end position="599"/>
    </location>
</feature>
<protein>
    <submittedName>
        <fullName evidence="2">Uncharacterized protein</fullName>
    </submittedName>
</protein>
<evidence type="ECO:0000313" key="3">
    <source>
        <dbReference type="Proteomes" id="UP001303115"/>
    </source>
</evidence>